<protein>
    <recommendedName>
        <fullName evidence="3">DUF3567 domain-containing protein</fullName>
    </recommendedName>
</protein>
<evidence type="ECO:0000313" key="2">
    <source>
        <dbReference type="Proteomes" id="UP000561045"/>
    </source>
</evidence>
<proteinExistence type="predicted"/>
<dbReference type="Pfam" id="PF12091">
    <property type="entry name" value="DUF3567"/>
    <property type="match status" value="1"/>
</dbReference>
<evidence type="ECO:0008006" key="3">
    <source>
        <dbReference type="Google" id="ProtNLM"/>
    </source>
</evidence>
<evidence type="ECO:0000313" key="1">
    <source>
        <dbReference type="EMBL" id="MBB4011947.1"/>
    </source>
</evidence>
<dbReference type="InterPro" id="IPR021951">
    <property type="entry name" value="DUF3567"/>
</dbReference>
<comment type="caution">
    <text evidence="1">The sequence shown here is derived from an EMBL/GenBank/DDBJ whole genome shotgun (WGS) entry which is preliminary data.</text>
</comment>
<keyword evidence="2" id="KW-1185">Reference proteome</keyword>
<sequence>MHVMFNNPFLYVVAYPTLNGIEVIDKRKGRGVFMTDAAAERFKRELAEAIEFDDEDGESIADFIEHFDALIVHPAVRH</sequence>
<reference evidence="1 2" key="1">
    <citation type="submission" date="2020-08" db="EMBL/GenBank/DDBJ databases">
        <title>Genomic Encyclopedia of Type Strains, Phase IV (KMG-IV): sequencing the most valuable type-strain genomes for metagenomic binning, comparative biology and taxonomic classification.</title>
        <authorList>
            <person name="Goeker M."/>
        </authorList>
    </citation>
    <scope>NUCLEOTIDE SEQUENCE [LARGE SCALE GENOMIC DNA]</scope>
    <source>
        <strain evidence="1 2">DSM 106739</strain>
    </source>
</reference>
<dbReference type="AlphaFoldDB" id="A0A840BN97"/>
<name>A0A840BN97_9RHOO</name>
<dbReference type="Proteomes" id="UP000561045">
    <property type="component" value="Unassembled WGS sequence"/>
</dbReference>
<dbReference type="EMBL" id="JACIET010000001">
    <property type="protein sequence ID" value="MBB4011947.1"/>
    <property type="molecule type" value="Genomic_DNA"/>
</dbReference>
<gene>
    <name evidence="1" type="ORF">GGR36_001255</name>
</gene>
<accession>A0A840BN97</accession>
<organism evidence="1 2">
    <name type="scientific">Niveibacterium umoris</name>
    <dbReference type="NCBI Taxonomy" id="1193620"/>
    <lineage>
        <taxon>Bacteria</taxon>
        <taxon>Pseudomonadati</taxon>
        <taxon>Pseudomonadota</taxon>
        <taxon>Betaproteobacteria</taxon>
        <taxon>Rhodocyclales</taxon>
        <taxon>Rhodocyclaceae</taxon>
        <taxon>Niveibacterium</taxon>
    </lineage>
</organism>